<evidence type="ECO:0000259" key="2">
    <source>
        <dbReference type="PROSITE" id="PS51363"/>
    </source>
</evidence>
<dbReference type="InterPro" id="IPR051956">
    <property type="entry name" value="eIF2B_epsilon"/>
</dbReference>
<evidence type="ECO:0000256" key="1">
    <source>
        <dbReference type="SAM" id="MobiDB-lite"/>
    </source>
</evidence>
<dbReference type="Pfam" id="PF02020">
    <property type="entry name" value="W2"/>
    <property type="match status" value="1"/>
</dbReference>
<sequence>MQNKLEQLEVLVIISDFSLTEEGIGDSSVSTLYEPRLIDKCLEEISWLLSPNVVVAYGNNPKSVGEELLKKWSKRFKRLQYLSVDECKSINDILRQVEDRQLLKTDFLFVYNCATFCSVNLECWIENFRALRKQNKNAVATLIYSEIDVDASSNNSLICFRTCTKKLVNYNLIEGSKGRRYLQTKKDIFLIETTFRTDLFPLNIFICALDFIGHFAGNYDFNCVDNIILDILSNEEVIGQEIYLNILEKNKIENLEEFEKINKIKNSGKKKIKEFPGNCSDISDEEENEEGEEENIKSVGEGNNKQEFTQFILEVRESMQELFEKEKNTSKSLNESEFSNLKLEISSCKLAYNVPMDELPRLIFLSFIGIPGVTQQLALFKKTFDKWTILWNFYFKKLTTRIGILHALEDFSTENENFCLILPNILHWLNQEKEFLEDEQIILWYSSLNEESPLLLLPKLGELVEWLKEEEEEGRKNKLIKNWVDFGCFY</sequence>
<dbReference type="SUPFAM" id="SSF48371">
    <property type="entry name" value="ARM repeat"/>
    <property type="match status" value="1"/>
</dbReference>
<dbReference type="InterPro" id="IPR003307">
    <property type="entry name" value="W2_domain"/>
</dbReference>
<dbReference type="SMART" id="SM00515">
    <property type="entry name" value="eIF5C"/>
    <property type="match status" value="1"/>
</dbReference>
<dbReference type="PANTHER" id="PTHR45887:SF1">
    <property type="entry name" value="TRANSLATION INITIATION FACTOR EIF-2B SUBUNIT EPSILON"/>
    <property type="match status" value="1"/>
</dbReference>
<proteinExistence type="predicted"/>
<evidence type="ECO:0000313" key="4">
    <source>
        <dbReference type="Proteomes" id="UP000580250"/>
    </source>
</evidence>
<feature type="domain" description="W2" evidence="2">
    <location>
        <begin position="305"/>
        <end position="477"/>
    </location>
</feature>
<dbReference type="AlphaFoldDB" id="A0A6V7Y7H0"/>
<feature type="compositionally biased region" description="Acidic residues" evidence="1">
    <location>
        <begin position="282"/>
        <end position="293"/>
    </location>
</feature>
<dbReference type="PROSITE" id="PS51363">
    <property type="entry name" value="W2"/>
    <property type="match status" value="1"/>
</dbReference>
<dbReference type="CDD" id="cd11558">
    <property type="entry name" value="W2_eIF2B_epsilon"/>
    <property type="match status" value="1"/>
</dbReference>
<dbReference type="OrthoDB" id="424572at2759"/>
<reference evidence="3 4" key="1">
    <citation type="submission" date="2020-08" db="EMBL/GenBank/DDBJ databases">
        <authorList>
            <person name="Koutsovoulos G."/>
            <person name="Danchin GJ E."/>
        </authorList>
    </citation>
    <scope>NUCLEOTIDE SEQUENCE [LARGE SCALE GENOMIC DNA]</scope>
</reference>
<evidence type="ECO:0000313" key="3">
    <source>
        <dbReference type="EMBL" id="CAD2206647.1"/>
    </source>
</evidence>
<dbReference type="GO" id="GO:0005851">
    <property type="term" value="C:eukaryotic translation initiation factor 2B complex"/>
    <property type="evidence" value="ECO:0007669"/>
    <property type="project" value="TreeGrafter"/>
</dbReference>
<comment type="caution">
    <text evidence="3">The sequence shown here is derived from an EMBL/GenBank/DDBJ whole genome shotgun (WGS) entry which is preliminary data.</text>
</comment>
<dbReference type="Gene3D" id="1.25.40.180">
    <property type="match status" value="1"/>
</dbReference>
<dbReference type="Proteomes" id="UP000580250">
    <property type="component" value="Unassembled WGS sequence"/>
</dbReference>
<dbReference type="PANTHER" id="PTHR45887">
    <property type="entry name" value="TRANSLATION INITIATION FACTOR EIF-2B SUBUNIT EPSILON"/>
    <property type="match status" value="1"/>
</dbReference>
<name>A0A6V7Y7H0_MELEN</name>
<dbReference type="InterPro" id="IPR044123">
    <property type="entry name" value="W2_eIF2B_epsilon"/>
</dbReference>
<dbReference type="GO" id="GO:0003743">
    <property type="term" value="F:translation initiation factor activity"/>
    <property type="evidence" value="ECO:0007669"/>
    <property type="project" value="TreeGrafter"/>
</dbReference>
<protein>
    <recommendedName>
        <fullName evidence="2">W2 domain-containing protein</fullName>
    </recommendedName>
</protein>
<dbReference type="GO" id="GO:0005085">
    <property type="term" value="F:guanyl-nucleotide exchange factor activity"/>
    <property type="evidence" value="ECO:0007669"/>
    <property type="project" value="InterPro"/>
</dbReference>
<feature type="region of interest" description="Disordered" evidence="1">
    <location>
        <begin position="277"/>
        <end position="299"/>
    </location>
</feature>
<dbReference type="InterPro" id="IPR016024">
    <property type="entry name" value="ARM-type_fold"/>
</dbReference>
<dbReference type="GO" id="GO:0031369">
    <property type="term" value="F:translation initiation factor binding"/>
    <property type="evidence" value="ECO:0007669"/>
    <property type="project" value="InterPro"/>
</dbReference>
<gene>
    <name evidence="3" type="ORF">MENT_LOCUS60531</name>
</gene>
<organism evidence="3 4">
    <name type="scientific">Meloidogyne enterolobii</name>
    <name type="common">Root-knot nematode worm</name>
    <name type="synonym">Meloidogyne mayaguensis</name>
    <dbReference type="NCBI Taxonomy" id="390850"/>
    <lineage>
        <taxon>Eukaryota</taxon>
        <taxon>Metazoa</taxon>
        <taxon>Ecdysozoa</taxon>
        <taxon>Nematoda</taxon>
        <taxon>Chromadorea</taxon>
        <taxon>Rhabditida</taxon>
        <taxon>Tylenchina</taxon>
        <taxon>Tylenchomorpha</taxon>
        <taxon>Tylenchoidea</taxon>
        <taxon>Meloidogynidae</taxon>
        <taxon>Meloidogyninae</taxon>
        <taxon>Meloidogyne</taxon>
    </lineage>
</organism>
<accession>A0A6V7Y7H0</accession>
<dbReference type="EMBL" id="CAJEWN010003136">
    <property type="protein sequence ID" value="CAD2206647.1"/>
    <property type="molecule type" value="Genomic_DNA"/>
</dbReference>